<dbReference type="PROSITE" id="PS51186">
    <property type="entry name" value="GNAT"/>
    <property type="match status" value="1"/>
</dbReference>
<proteinExistence type="predicted"/>
<dbReference type="RefSeq" id="WP_116183262.1">
    <property type="nucleotide sequence ID" value="NZ_QTJX01000001.1"/>
</dbReference>
<dbReference type="Gene3D" id="3.40.630.30">
    <property type="match status" value="1"/>
</dbReference>
<reference evidence="2 3" key="1">
    <citation type="submission" date="2018-08" db="EMBL/GenBank/DDBJ databases">
        <title>Muricauda nanhaiensis sp. nov., isolated from seawater of the South China Sea.</title>
        <authorList>
            <person name="Dang Y."/>
        </authorList>
    </citation>
    <scope>NUCLEOTIDE SEQUENCE [LARGE SCALE GENOMIC DNA]</scope>
    <source>
        <strain evidence="2 3">SM1704</strain>
    </source>
</reference>
<dbReference type="SUPFAM" id="SSF55729">
    <property type="entry name" value="Acyl-CoA N-acyltransferases (Nat)"/>
    <property type="match status" value="1"/>
</dbReference>
<keyword evidence="3" id="KW-1185">Reference proteome</keyword>
<gene>
    <name evidence="2" type="ORF">DX873_04250</name>
</gene>
<organism evidence="2 3">
    <name type="scientific">Flagellimonas nanhaiensis</name>
    <dbReference type="NCBI Taxonomy" id="2292706"/>
    <lineage>
        <taxon>Bacteria</taxon>
        <taxon>Pseudomonadati</taxon>
        <taxon>Bacteroidota</taxon>
        <taxon>Flavobacteriia</taxon>
        <taxon>Flavobacteriales</taxon>
        <taxon>Flavobacteriaceae</taxon>
        <taxon>Flagellimonas</taxon>
    </lineage>
</organism>
<dbReference type="Pfam" id="PF00583">
    <property type="entry name" value="Acetyltransf_1"/>
    <property type="match status" value="1"/>
</dbReference>
<evidence type="ECO:0000313" key="3">
    <source>
        <dbReference type="Proteomes" id="UP000261828"/>
    </source>
</evidence>
<evidence type="ECO:0000259" key="1">
    <source>
        <dbReference type="PROSITE" id="PS51186"/>
    </source>
</evidence>
<protein>
    <submittedName>
        <fullName evidence="2">N-acetyltransferase</fullName>
    </submittedName>
</protein>
<dbReference type="EMBL" id="QTJX01000001">
    <property type="protein sequence ID" value="RDY61380.1"/>
    <property type="molecule type" value="Genomic_DNA"/>
</dbReference>
<evidence type="ECO:0000313" key="2">
    <source>
        <dbReference type="EMBL" id="RDY61380.1"/>
    </source>
</evidence>
<dbReference type="InterPro" id="IPR000182">
    <property type="entry name" value="GNAT_dom"/>
</dbReference>
<dbReference type="InterPro" id="IPR016181">
    <property type="entry name" value="Acyl_CoA_acyltransferase"/>
</dbReference>
<comment type="caution">
    <text evidence="2">The sequence shown here is derived from an EMBL/GenBank/DDBJ whole genome shotgun (WGS) entry which is preliminary data.</text>
</comment>
<accession>A0A371JU95</accession>
<sequence length="238" mass="25993">MNQQIVDNLFGFWEEIADSGGFLGRESDFKFSKPSGDSWPSKVFEVSSETDLTKLKEGIKNGTFPNSIGVHGGGIPEQGLKDSGFTKTSSINAMAFEDVDGWNGNSEDFGIVPVDSVEKSKVFARVASRSFGCEVMEATVSSLYGHPSFSLFLGKHGDDYASCGIHFLDRNGISGLHMIGTLSEYRGFGLGKKMTLFLMRQAKINNSPRIYLVASKAGERIYTKLGFKVFGTLESYSL</sequence>
<dbReference type="AlphaFoldDB" id="A0A371JU95"/>
<dbReference type="GO" id="GO:0016747">
    <property type="term" value="F:acyltransferase activity, transferring groups other than amino-acyl groups"/>
    <property type="evidence" value="ECO:0007669"/>
    <property type="project" value="InterPro"/>
</dbReference>
<name>A0A371JU95_9FLAO</name>
<dbReference type="CDD" id="cd04301">
    <property type="entry name" value="NAT_SF"/>
    <property type="match status" value="1"/>
</dbReference>
<dbReference type="Proteomes" id="UP000261828">
    <property type="component" value="Unassembled WGS sequence"/>
</dbReference>
<feature type="domain" description="N-acetyltransferase" evidence="1">
    <location>
        <begin position="109"/>
        <end position="238"/>
    </location>
</feature>
<dbReference type="OrthoDB" id="1096234at2"/>
<keyword evidence="2" id="KW-0808">Transferase</keyword>